<organism evidence="8 9">
    <name type="scientific">Elysia crispata</name>
    <name type="common">lettuce slug</name>
    <dbReference type="NCBI Taxonomy" id="231223"/>
    <lineage>
        <taxon>Eukaryota</taxon>
        <taxon>Metazoa</taxon>
        <taxon>Spiralia</taxon>
        <taxon>Lophotrochozoa</taxon>
        <taxon>Mollusca</taxon>
        <taxon>Gastropoda</taxon>
        <taxon>Heterobranchia</taxon>
        <taxon>Euthyneura</taxon>
        <taxon>Panpulmonata</taxon>
        <taxon>Sacoglossa</taxon>
        <taxon>Placobranchoidea</taxon>
        <taxon>Plakobranchidae</taxon>
        <taxon>Elysia</taxon>
    </lineage>
</organism>
<evidence type="ECO:0000256" key="5">
    <source>
        <dbReference type="ARBA" id="ARBA00034834"/>
    </source>
</evidence>
<proteinExistence type="predicted"/>
<sequence>MAIEKRNRKRQTAQVRKSSLRGNARPGSDFFVWPHPFWMIVVIFGLYLLVQSTVKPQNIPGFLGPLRSFAYYMGTEHNRICVLLCVFATAAHCSEAAYAGKVCHDRGMTTGATIKVVIPETGPRKRKGETVRVIDAVRCLKTFIRRNVSQGTEGVRTATTTEKLQSS</sequence>
<dbReference type="Pfam" id="PF14934">
    <property type="entry name" value="TMEM254"/>
    <property type="match status" value="1"/>
</dbReference>
<evidence type="ECO:0000313" key="8">
    <source>
        <dbReference type="EMBL" id="KAK3775457.1"/>
    </source>
</evidence>
<comment type="caution">
    <text evidence="8">The sequence shown here is derived from an EMBL/GenBank/DDBJ whole genome shotgun (WGS) entry which is preliminary data.</text>
</comment>
<evidence type="ECO:0000256" key="6">
    <source>
        <dbReference type="SAM" id="MobiDB-lite"/>
    </source>
</evidence>
<feature type="compositionally biased region" description="Polar residues" evidence="6">
    <location>
        <begin position="12"/>
        <end position="21"/>
    </location>
</feature>
<feature type="compositionally biased region" description="Basic residues" evidence="6">
    <location>
        <begin position="1"/>
        <end position="11"/>
    </location>
</feature>
<accession>A0AAE1DM26</accession>
<dbReference type="PANTHER" id="PTHR34104">
    <property type="entry name" value="TRANSMEMBRANE PROTEIN 254"/>
    <property type="match status" value="1"/>
</dbReference>
<evidence type="ECO:0000256" key="4">
    <source>
        <dbReference type="ARBA" id="ARBA00023136"/>
    </source>
</evidence>
<gene>
    <name evidence="8" type="ORF">RRG08_015304</name>
</gene>
<feature type="transmembrane region" description="Helical" evidence="7">
    <location>
        <begin position="30"/>
        <end position="50"/>
    </location>
</feature>
<dbReference type="InterPro" id="IPR028110">
    <property type="entry name" value="TMEM254"/>
</dbReference>
<evidence type="ECO:0000256" key="2">
    <source>
        <dbReference type="ARBA" id="ARBA00022692"/>
    </source>
</evidence>
<keyword evidence="4 7" id="KW-0472">Membrane</keyword>
<comment type="subcellular location">
    <subcellularLocation>
        <location evidence="1">Membrane</location>
        <topology evidence="1">Multi-pass membrane protein</topology>
    </subcellularLocation>
</comment>
<reference evidence="8" key="1">
    <citation type="journal article" date="2023" name="G3 (Bethesda)">
        <title>A reference genome for the long-term kleptoplast-retaining sea slug Elysia crispata morphotype clarki.</title>
        <authorList>
            <person name="Eastman K.E."/>
            <person name="Pendleton A.L."/>
            <person name="Shaikh M.A."/>
            <person name="Suttiyut T."/>
            <person name="Ogas R."/>
            <person name="Tomko P."/>
            <person name="Gavelis G."/>
            <person name="Widhalm J.R."/>
            <person name="Wisecaver J.H."/>
        </authorList>
    </citation>
    <scope>NUCLEOTIDE SEQUENCE</scope>
    <source>
        <strain evidence="8">ECLA1</strain>
    </source>
</reference>
<dbReference type="Proteomes" id="UP001283361">
    <property type="component" value="Unassembled WGS sequence"/>
</dbReference>
<evidence type="ECO:0000313" key="9">
    <source>
        <dbReference type="Proteomes" id="UP001283361"/>
    </source>
</evidence>
<evidence type="ECO:0000256" key="1">
    <source>
        <dbReference type="ARBA" id="ARBA00004141"/>
    </source>
</evidence>
<evidence type="ECO:0000256" key="3">
    <source>
        <dbReference type="ARBA" id="ARBA00022989"/>
    </source>
</evidence>
<keyword evidence="2 7" id="KW-0812">Transmembrane</keyword>
<dbReference type="GO" id="GO:0016020">
    <property type="term" value="C:membrane"/>
    <property type="evidence" value="ECO:0007669"/>
    <property type="project" value="UniProtKB-SubCell"/>
</dbReference>
<dbReference type="EMBL" id="JAWDGP010003317">
    <property type="protein sequence ID" value="KAK3775457.1"/>
    <property type="molecule type" value="Genomic_DNA"/>
</dbReference>
<keyword evidence="9" id="KW-1185">Reference proteome</keyword>
<name>A0AAE1DM26_9GAST</name>
<protein>
    <recommendedName>
        <fullName evidence="5">Transmembrane protein 254</fullName>
    </recommendedName>
</protein>
<feature type="region of interest" description="Disordered" evidence="6">
    <location>
        <begin position="1"/>
        <end position="22"/>
    </location>
</feature>
<dbReference type="PANTHER" id="PTHR34104:SF3">
    <property type="entry name" value="TRANSMEMBRANE PROTEIN 254"/>
    <property type="match status" value="1"/>
</dbReference>
<evidence type="ECO:0000256" key="7">
    <source>
        <dbReference type="SAM" id="Phobius"/>
    </source>
</evidence>
<keyword evidence="3 7" id="KW-1133">Transmembrane helix</keyword>
<dbReference type="AlphaFoldDB" id="A0AAE1DM26"/>